<evidence type="ECO:0000313" key="2">
    <source>
        <dbReference type="EMBL" id="CAG6639803.1"/>
    </source>
</evidence>
<feature type="transmembrane region" description="Helical" evidence="1">
    <location>
        <begin position="40"/>
        <end position="61"/>
    </location>
</feature>
<dbReference type="EMBL" id="HBUF01108974">
    <property type="protein sequence ID" value="CAG6639803.1"/>
    <property type="molecule type" value="Transcribed_RNA"/>
</dbReference>
<keyword evidence="1" id="KW-0472">Membrane</keyword>
<dbReference type="AlphaFoldDB" id="A0A8D8QWN7"/>
<reference evidence="2" key="1">
    <citation type="submission" date="2021-05" db="EMBL/GenBank/DDBJ databases">
        <authorList>
            <person name="Alioto T."/>
            <person name="Alioto T."/>
            <person name="Gomez Garrido J."/>
        </authorList>
    </citation>
    <scope>NUCLEOTIDE SEQUENCE</scope>
</reference>
<dbReference type="EMBL" id="HBUF01108977">
    <property type="protein sequence ID" value="CAG6639805.1"/>
    <property type="molecule type" value="Transcribed_RNA"/>
</dbReference>
<evidence type="ECO:0000256" key="1">
    <source>
        <dbReference type="SAM" id="Phobius"/>
    </source>
</evidence>
<accession>A0A8D8QWN7</accession>
<organism evidence="2">
    <name type="scientific">Cacopsylla melanoneura</name>
    <dbReference type="NCBI Taxonomy" id="428564"/>
    <lineage>
        <taxon>Eukaryota</taxon>
        <taxon>Metazoa</taxon>
        <taxon>Ecdysozoa</taxon>
        <taxon>Arthropoda</taxon>
        <taxon>Hexapoda</taxon>
        <taxon>Insecta</taxon>
        <taxon>Pterygota</taxon>
        <taxon>Neoptera</taxon>
        <taxon>Paraneoptera</taxon>
        <taxon>Hemiptera</taxon>
        <taxon>Sternorrhyncha</taxon>
        <taxon>Psylloidea</taxon>
        <taxon>Psyllidae</taxon>
        <taxon>Psyllinae</taxon>
        <taxon>Cacopsylla</taxon>
    </lineage>
</organism>
<keyword evidence="1" id="KW-0812">Transmembrane</keyword>
<name>A0A8D8QWN7_9HEMI</name>
<sequence>MKIKCIYFSKCRNLIPISQPSSLPLNFSSSLPLSSPSFPFASKFDITVVLTLLSFFIYYSYIFEINLCLEYYDTKFIFENKIKLLKKNKKSLNKMKLLLAL</sequence>
<proteinExistence type="predicted"/>
<protein>
    <submittedName>
        <fullName evidence="2">Uncharacterized protein</fullName>
    </submittedName>
</protein>
<keyword evidence="1" id="KW-1133">Transmembrane helix</keyword>